<evidence type="ECO:0000313" key="2">
    <source>
        <dbReference type="Proteomes" id="UP000789702"/>
    </source>
</evidence>
<gene>
    <name evidence="1" type="ORF">DHETER_LOCUS3225</name>
</gene>
<reference evidence="1" key="1">
    <citation type="submission" date="2021-06" db="EMBL/GenBank/DDBJ databases">
        <authorList>
            <person name="Kallberg Y."/>
            <person name="Tangrot J."/>
            <person name="Rosling A."/>
        </authorList>
    </citation>
    <scope>NUCLEOTIDE SEQUENCE</scope>
    <source>
        <strain evidence="1">IL203A</strain>
    </source>
</reference>
<dbReference type="EMBL" id="CAJVPU010002696">
    <property type="protein sequence ID" value="CAG8505887.1"/>
    <property type="molecule type" value="Genomic_DNA"/>
</dbReference>
<evidence type="ECO:0000313" key="1">
    <source>
        <dbReference type="EMBL" id="CAG8505887.1"/>
    </source>
</evidence>
<keyword evidence="2" id="KW-1185">Reference proteome</keyword>
<proteinExistence type="predicted"/>
<protein>
    <submittedName>
        <fullName evidence="1">15998_t:CDS:1</fullName>
    </submittedName>
</protein>
<sequence>MHFQKISTLVSIFFYSFILFLPNTSISSPILPRDAQTGSEKVFNLTISKGSFAPDGFSRDIYLINGQFPGPSIECNKGDTLVINVNNQLNEDTTIHSHGIFQRGTPWYDGVPGQTQCGIPSGGSFTYTFAVNQSGTYWYHSHSRGQYIEGLVGPLIVHDPADPYTKDYDKEITVLLQDWYHTDSPTLLASFLTPASQGNEPSPDNGLINGKNSYNCSSAPAGSNCVNNASLSQFNFVSGKKYRIRIINTSAFSAFIFSIDDHPMDVIEVEGMMTQRYTVHRLPINIAQRYSVIVTADKPVKSYWMRAEMETACYAVVSPSLNPLVKAIVTYNGSTDQSPSSTAWTDKVKNCTDLDASNLKPYNPQKVPQADLNFTVQVLFQPDSNNVTLGYINNSTYKIDTNNPTIMKVYNGVTQFAADQNVFLVEKNSVVDIILINLDTGEHPFHLHGHVFWLLGSGVNGTKPDKNKLNANDPIQRDTTTVPAGGWAVLRFVSDNPGVWGFHCHIEWHVQSGLVSQFVAQPDQIKTLNSPADWKALCPST</sequence>
<organism evidence="1 2">
    <name type="scientific">Dentiscutata heterogama</name>
    <dbReference type="NCBI Taxonomy" id="1316150"/>
    <lineage>
        <taxon>Eukaryota</taxon>
        <taxon>Fungi</taxon>
        <taxon>Fungi incertae sedis</taxon>
        <taxon>Mucoromycota</taxon>
        <taxon>Glomeromycotina</taxon>
        <taxon>Glomeromycetes</taxon>
        <taxon>Diversisporales</taxon>
        <taxon>Gigasporaceae</taxon>
        <taxon>Dentiscutata</taxon>
    </lineage>
</organism>
<comment type="caution">
    <text evidence="1">The sequence shown here is derived from an EMBL/GenBank/DDBJ whole genome shotgun (WGS) entry which is preliminary data.</text>
</comment>
<accession>A0ACA9L1K7</accession>
<name>A0ACA9L1K7_9GLOM</name>
<dbReference type="Proteomes" id="UP000789702">
    <property type="component" value="Unassembled WGS sequence"/>
</dbReference>